<dbReference type="EMBL" id="CP025431">
    <property type="protein sequence ID" value="AUH66585.1"/>
    <property type="molecule type" value="Genomic_DNA"/>
</dbReference>
<keyword evidence="3" id="KW-0479">Metal-binding</keyword>
<dbReference type="PANTHER" id="PTHR32439:SF9">
    <property type="entry name" value="BLR3264 PROTEIN"/>
    <property type="match status" value="1"/>
</dbReference>
<keyword evidence="9" id="KW-1185">Reference proteome</keyword>
<dbReference type="RefSeq" id="WP_101754556.1">
    <property type="nucleotide sequence ID" value="NZ_CP025431.1"/>
</dbReference>
<dbReference type="OrthoDB" id="7459360at2"/>
<dbReference type="Gene3D" id="3.90.480.10">
    <property type="entry name" value="Sulfite Reductase Hemoprotein,Domain 2"/>
    <property type="match status" value="1"/>
</dbReference>
<sequence>MSGFQVQGWCPGALRPMLSGDGLVVRLRPRLGRLNRAQAEGLAAAAVKHGNGLMDLTARGNLQLRGVREENHAPLIAELQALGLVDADLQTEARRNLLVTHFADAETEALALAVTGALAAGPDLPGKFGFVIDSGPAPVLSATAGDIRLERDETGGLILRADGAERGAPVSEGDAPEAAVALARWFLAAGGVRDGRGRMAALIARGIHPEGTLTGTTRPAPALPPPGPGLAPQGALVALEFGQVGAGTLAALAILGPLRLTPWRMLLIEGVHHLPDLPGLILTPNDPRLRVTACTGAPGCRQGHRPVRHLARALAADVPPGRVLHVSGCAKGCAHPGVADLTLIATAAGFDLVRNGRAQDKAGQQLPADGPIDLKGLF</sequence>
<evidence type="ECO:0000256" key="5">
    <source>
        <dbReference type="ARBA" id="ARBA00023004"/>
    </source>
</evidence>
<dbReference type="InterPro" id="IPR005117">
    <property type="entry name" value="NiRdtase/SiRdtase_haem-b_fer"/>
</dbReference>
<keyword evidence="8" id="KW-0614">Plasmid</keyword>
<keyword evidence="2" id="KW-0349">Heme</keyword>
<dbReference type="NCBIfam" id="TIGR02435">
    <property type="entry name" value="CobG"/>
    <property type="match status" value="1"/>
</dbReference>
<accession>A0A2H5F4X2</accession>
<keyword evidence="6" id="KW-0411">Iron-sulfur</keyword>
<dbReference type="AlphaFoldDB" id="A0A2H5F4X2"/>
<keyword evidence="4" id="KW-0560">Oxidoreductase</keyword>
<dbReference type="Gene3D" id="3.30.413.10">
    <property type="entry name" value="Sulfite Reductase Hemoprotein, domain 1"/>
    <property type="match status" value="2"/>
</dbReference>
<evidence type="ECO:0000256" key="4">
    <source>
        <dbReference type="ARBA" id="ARBA00023002"/>
    </source>
</evidence>
<dbReference type="GO" id="GO:0046872">
    <property type="term" value="F:metal ion binding"/>
    <property type="evidence" value="ECO:0007669"/>
    <property type="project" value="UniProtKB-KW"/>
</dbReference>
<proteinExistence type="predicted"/>
<feature type="domain" description="Nitrite/Sulfite reductase ferredoxin-like" evidence="7">
    <location>
        <begin position="16"/>
        <end position="81"/>
    </location>
</feature>
<evidence type="ECO:0000259" key="7">
    <source>
        <dbReference type="Pfam" id="PF03460"/>
    </source>
</evidence>
<dbReference type="SUPFAM" id="SSF55124">
    <property type="entry name" value="Nitrite/Sulfite reductase N-terminal domain-like"/>
    <property type="match status" value="1"/>
</dbReference>
<name>A0A2H5F4X2_9RHOB</name>
<keyword evidence="1" id="KW-0004">4Fe-4S</keyword>
<dbReference type="PANTHER" id="PTHR32439">
    <property type="entry name" value="FERREDOXIN--NITRITE REDUCTASE, CHLOROPLASTIC"/>
    <property type="match status" value="1"/>
</dbReference>
<keyword evidence="5" id="KW-0408">Iron</keyword>
<dbReference type="GO" id="GO:0051539">
    <property type="term" value="F:4 iron, 4 sulfur cluster binding"/>
    <property type="evidence" value="ECO:0007669"/>
    <property type="project" value="UniProtKB-KW"/>
</dbReference>
<geneLocation type="plasmid" evidence="9">
    <name>ppz01</name>
</geneLocation>
<evidence type="ECO:0000256" key="2">
    <source>
        <dbReference type="ARBA" id="ARBA00022617"/>
    </source>
</evidence>
<reference evidence="8 9" key="1">
    <citation type="journal article" date="2013" name="Antonie Van Leeuwenhoek">
        <title>Paracoccus zhejiangensis sp. nov., isolated from activated sludge in wastewater-treatment system.</title>
        <authorList>
            <person name="Wu Z.G."/>
            <person name="Zhang D.F."/>
            <person name="Liu Y.L."/>
            <person name="Wang F."/>
            <person name="Jiang X."/>
            <person name="Li C."/>
            <person name="Li S.P."/>
            <person name="Hong Q."/>
            <person name="Li W.J."/>
        </authorList>
    </citation>
    <scope>NUCLEOTIDE SEQUENCE [LARGE SCALE GENOMIC DNA]</scope>
    <source>
        <strain evidence="8 9">J6</strain>
        <plasmid evidence="9">Plasmid ppz01</plasmid>
    </source>
</reference>
<dbReference type="InterPro" id="IPR006066">
    <property type="entry name" value="NO2/SO3_Rdtase_FeS/sirohaem_BS"/>
</dbReference>
<protein>
    <submittedName>
        <fullName evidence="8">Precorrin-3B synthase</fullName>
    </submittedName>
</protein>
<organism evidence="8 9">
    <name type="scientific">Paracoccus zhejiangensis</name>
    <dbReference type="NCBI Taxonomy" id="1077935"/>
    <lineage>
        <taxon>Bacteria</taxon>
        <taxon>Pseudomonadati</taxon>
        <taxon>Pseudomonadota</taxon>
        <taxon>Alphaproteobacteria</taxon>
        <taxon>Rhodobacterales</taxon>
        <taxon>Paracoccaceae</taxon>
        <taxon>Paracoccus</taxon>
    </lineage>
</organism>
<evidence type="ECO:0000256" key="3">
    <source>
        <dbReference type="ARBA" id="ARBA00022723"/>
    </source>
</evidence>
<evidence type="ECO:0000256" key="1">
    <source>
        <dbReference type="ARBA" id="ARBA00022485"/>
    </source>
</evidence>
<dbReference type="SUPFAM" id="SSF56014">
    <property type="entry name" value="Nitrite and sulphite reductase 4Fe-4S domain-like"/>
    <property type="match status" value="1"/>
</dbReference>
<dbReference type="Pfam" id="PF03460">
    <property type="entry name" value="NIR_SIR_ferr"/>
    <property type="match status" value="1"/>
</dbReference>
<evidence type="ECO:0000313" key="8">
    <source>
        <dbReference type="EMBL" id="AUH66585.1"/>
    </source>
</evidence>
<dbReference type="GO" id="GO:0020037">
    <property type="term" value="F:heme binding"/>
    <property type="evidence" value="ECO:0007669"/>
    <property type="project" value="InterPro"/>
</dbReference>
<dbReference type="InterPro" id="IPR045854">
    <property type="entry name" value="NO2/SO3_Rdtase_4Fe4S_sf"/>
</dbReference>
<evidence type="ECO:0000313" key="9">
    <source>
        <dbReference type="Proteomes" id="UP000234530"/>
    </source>
</evidence>
<evidence type="ECO:0000256" key="6">
    <source>
        <dbReference type="ARBA" id="ARBA00023014"/>
    </source>
</evidence>
<dbReference type="InterPro" id="IPR051329">
    <property type="entry name" value="NIR_SIR_4Fe-4S"/>
</dbReference>
<dbReference type="KEGG" id="pzh:CX676_19960"/>
<dbReference type="InterPro" id="IPR012798">
    <property type="entry name" value="Cbl_synth_CobG-like"/>
</dbReference>
<dbReference type="Proteomes" id="UP000234530">
    <property type="component" value="Plasmid pPZ01"/>
</dbReference>
<dbReference type="PROSITE" id="PS00365">
    <property type="entry name" value="NIR_SIR"/>
    <property type="match status" value="1"/>
</dbReference>
<dbReference type="InterPro" id="IPR036136">
    <property type="entry name" value="Nit/Sulf_reduc_fer-like_dom_sf"/>
</dbReference>
<gene>
    <name evidence="8" type="primary">cobG</name>
    <name evidence="8" type="ORF">CX676_19960</name>
</gene>
<dbReference type="GO" id="GO:0016491">
    <property type="term" value="F:oxidoreductase activity"/>
    <property type="evidence" value="ECO:0007669"/>
    <property type="project" value="UniProtKB-KW"/>
</dbReference>